<evidence type="ECO:0000313" key="3">
    <source>
        <dbReference type="Proteomes" id="UP001152562"/>
    </source>
</evidence>
<dbReference type="GO" id="GO:0005634">
    <property type="term" value="C:nucleus"/>
    <property type="evidence" value="ECO:0007669"/>
    <property type="project" value="TreeGrafter"/>
</dbReference>
<dbReference type="AlphaFoldDB" id="A0A9P0XJX4"/>
<dbReference type="PANTHER" id="PTHR12790:SF0">
    <property type="entry name" value="RNA POLYMERASE I-SPECIFIC TRANSCRIPTION INITIATION FACTOR RRN3-RELATED"/>
    <property type="match status" value="1"/>
</dbReference>
<dbReference type="Pfam" id="PF05327">
    <property type="entry name" value="RRN3"/>
    <property type="match status" value="2"/>
</dbReference>
<dbReference type="InterPro" id="IPR007991">
    <property type="entry name" value="RNA_pol_I_trans_ini_fac_RRN3"/>
</dbReference>
<proteinExistence type="inferred from homology"/>
<dbReference type="OrthoDB" id="26970at2759"/>
<dbReference type="EMBL" id="CALOZG010000085">
    <property type="protein sequence ID" value="CAH4037182.1"/>
    <property type="molecule type" value="Genomic_DNA"/>
</dbReference>
<protein>
    <recommendedName>
        <fullName evidence="4">RNA polymerase I-specific transcription initiation factor RRN3</fullName>
    </recommendedName>
</protein>
<evidence type="ECO:0008006" key="4">
    <source>
        <dbReference type="Google" id="ProtNLM"/>
    </source>
</evidence>
<evidence type="ECO:0000256" key="1">
    <source>
        <dbReference type="ARBA" id="ARBA00010098"/>
    </source>
</evidence>
<name>A0A9P0XJX4_PIEBR</name>
<dbReference type="PANTHER" id="PTHR12790">
    <property type="entry name" value="TRANSCRIPTION INITIATION FACTOR IA RRN3"/>
    <property type="match status" value="1"/>
</dbReference>
<accession>A0A9P0XJX4</accession>
<reference evidence="2" key="1">
    <citation type="submission" date="2022-05" db="EMBL/GenBank/DDBJ databases">
        <authorList>
            <person name="Okamura Y."/>
        </authorList>
    </citation>
    <scope>NUCLEOTIDE SEQUENCE</scope>
</reference>
<evidence type="ECO:0000313" key="2">
    <source>
        <dbReference type="EMBL" id="CAH4037182.1"/>
    </source>
</evidence>
<sequence length="556" mass="64601">MAVAARKSAEFLMRKTLDRQAALTRMKVSFKKKQINQVIVDYVHEGKYGPYNELINILKDKQISDGNFLVLFEDCLSCTVYFEKDWKMFIDLLCDIQWVNRDPELVKVYSKFIVSLVTAHTYHCPKVMTTLVNLFKVEGENWDEYPPEELNKQWANIHSLIAQIVAFMPMTSNILMETVMDNFPYYKAGCYVNRAYVHNLIWISRYIPSLKEQIMSAIIHRMIEMDVNVVDQRTKQETIFNMELEKDETSVTLDYCMLEMLKWLEDEREPVLLILCNVFERIVLPTYGIRYVQFLLLYTISINQQCADRIFNNLWTITAGLHGLGPGALTTRKTAASHLAGLLARCVRVPNSRLIHYLKTMADWCHGYITATQETSAHDNTKVHGAFHAVCHAIFYLVAFKNHHLFMNKECLNFVESLNLPRLVTCPLNPLRTCPPQVTQAFASVTRSHQVVYCQSIIEKNLRFSLHNTVQYDEWFPYDPYTLPISGKKIWPLCVKYKDWLIKGDDETQYKSLKRKFDGEDDDFLQISPSPRQRLPSSLSNCISPGFKSSDTMMMM</sequence>
<comment type="caution">
    <text evidence="2">The sequence shown here is derived from an EMBL/GenBank/DDBJ whole genome shotgun (WGS) entry which is preliminary data.</text>
</comment>
<comment type="similarity">
    <text evidence="1">Belongs to the RRN3 family.</text>
</comment>
<dbReference type="Proteomes" id="UP001152562">
    <property type="component" value="Unassembled WGS sequence"/>
</dbReference>
<keyword evidence="3" id="KW-1185">Reference proteome</keyword>
<dbReference type="GO" id="GO:0006361">
    <property type="term" value="P:transcription initiation at RNA polymerase I promoter"/>
    <property type="evidence" value="ECO:0007669"/>
    <property type="project" value="InterPro"/>
</dbReference>
<dbReference type="GO" id="GO:0001181">
    <property type="term" value="F:RNA polymerase I general transcription initiation factor activity"/>
    <property type="evidence" value="ECO:0007669"/>
    <property type="project" value="InterPro"/>
</dbReference>
<organism evidence="2 3">
    <name type="scientific">Pieris brassicae</name>
    <name type="common">White butterfly</name>
    <name type="synonym">Large white butterfly</name>
    <dbReference type="NCBI Taxonomy" id="7116"/>
    <lineage>
        <taxon>Eukaryota</taxon>
        <taxon>Metazoa</taxon>
        <taxon>Ecdysozoa</taxon>
        <taxon>Arthropoda</taxon>
        <taxon>Hexapoda</taxon>
        <taxon>Insecta</taxon>
        <taxon>Pterygota</taxon>
        <taxon>Neoptera</taxon>
        <taxon>Endopterygota</taxon>
        <taxon>Lepidoptera</taxon>
        <taxon>Glossata</taxon>
        <taxon>Ditrysia</taxon>
        <taxon>Papilionoidea</taxon>
        <taxon>Pieridae</taxon>
        <taxon>Pierinae</taxon>
        <taxon>Pieris</taxon>
    </lineage>
</organism>
<dbReference type="GO" id="GO:0001042">
    <property type="term" value="F:RNA polymerase I core binding"/>
    <property type="evidence" value="ECO:0007669"/>
    <property type="project" value="TreeGrafter"/>
</dbReference>
<gene>
    <name evidence="2" type="ORF">PIBRA_LOCUS12895</name>
</gene>